<dbReference type="AlphaFoldDB" id="A0A7V9AA23"/>
<organism evidence="2 3">
    <name type="scientific">Thermogemmata fonticola</name>
    <dbReference type="NCBI Taxonomy" id="2755323"/>
    <lineage>
        <taxon>Bacteria</taxon>
        <taxon>Pseudomonadati</taxon>
        <taxon>Planctomycetota</taxon>
        <taxon>Planctomycetia</taxon>
        <taxon>Gemmatales</taxon>
        <taxon>Gemmataceae</taxon>
        <taxon>Thermogemmata</taxon>
    </lineage>
</organism>
<comment type="caution">
    <text evidence="2">The sequence shown here is derived from an EMBL/GenBank/DDBJ whole genome shotgun (WGS) entry which is preliminary data.</text>
</comment>
<dbReference type="GO" id="GO:0003700">
    <property type="term" value="F:DNA-binding transcription factor activity"/>
    <property type="evidence" value="ECO:0007669"/>
    <property type="project" value="InterPro"/>
</dbReference>
<feature type="region of interest" description="Disordered" evidence="1">
    <location>
        <begin position="1"/>
        <end position="24"/>
    </location>
</feature>
<evidence type="ECO:0000256" key="1">
    <source>
        <dbReference type="SAM" id="MobiDB-lite"/>
    </source>
</evidence>
<evidence type="ECO:0000313" key="3">
    <source>
        <dbReference type="Proteomes" id="UP000542342"/>
    </source>
</evidence>
<reference evidence="2 3" key="1">
    <citation type="submission" date="2020-07" db="EMBL/GenBank/DDBJ databases">
        <title>Thermogemmata thermophila gen. nov., sp. nov., a novel moderate thermophilic planctomycete from a Kamchatka hot spring.</title>
        <authorList>
            <person name="Elcheninov A.G."/>
            <person name="Podosokorskaya O.A."/>
            <person name="Kovaleva O.L."/>
            <person name="Novikov A."/>
            <person name="Bonch-Osmolovskaya E.A."/>
            <person name="Toshchakov S.V."/>
            <person name="Kublanov I.V."/>
        </authorList>
    </citation>
    <scope>NUCLEOTIDE SEQUENCE [LARGE SCALE GENOMIC DNA]</scope>
    <source>
        <strain evidence="2 3">2918</strain>
    </source>
</reference>
<sequence>MKPDTRQSPTPQPHPHSSASPKQLDAFAARLIRRKARQLVGRAGFTRSDRDDIEQELALKLLKQLSAFDPGEAHWHVFVTTVVERYAASLLRDKRAEKRDHRRATSLHVLIETGDNGPVELAETVGRREQDARLGRDPRSDEERAQLAGDVADVLADLPADLRDVAERLKHDSVSQVARDLGLPRTTLLRRMEHVRRAFEGAGLRDYL</sequence>
<dbReference type="InterPro" id="IPR014284">
    <property type="entry name" value="RNA_pol_sigma-70_dom"/>
</dbReference>
<accession>A0A7V9AA23</accession>
<dbReference type="NCBIfam" id="TIGR02937">
    <property type="entry name" value="sigma70-ECF"/>
    <property type="match status" value="1"/>
</dbReference>
<gene>
    <name evidence="2" type="ORF">H0921_00295</name>
</gene>
<name>A0A7V9AA23_9BACT</name>
<dbReference type="RefSeq" id="WP_194536039.1">
    <property type="nucleotide sequence ID" value="NZ_JACEFB010000001.1"/>
</dbReference>
<dbReference type="SUPFAM" id="SSF88946">
    <property type="entry name" value="Sigma2 domain of RNA polymerase sigma factors"/>
    <property type="match status" value="1"/>
</dbReference>
<dbReference type="InterPro" id="IPR013325">
    <property type="entry name" value="RNA_pol_sigma_r2"/>
</dbReference>
<dbReference type="Proteomes" id="UP000542342">
    <property type="component" value="Unassembled WGS sequence"/>
</dbReference>
<keyword evidence="3" id="KW-1185">Reference proteome</keyword>
<protein>
    <submittedName>
        <fullName evidence="2">Sigma-70 family RNA polymerase sigma factor</fullName>
    </submittedName>
</protein>
<dbReference type="EMBL" id="JACEFB010000001">
    <property type="protein sequence ID" value="MBA2224598.1"/>
    <property type="molecule type" value="Genomic_DNA"/>
</dbReference>
<evidence type="ECO:0000313" key="2">
    <source>
        <dbReference type="EMBL" id="MBA2224598.1"/>
    </source>
</evidence>
<dbReference type="GO" id="GO:0006352">
    <property type="term" value="P:DNA-templated transcription initiation"/>
    <property type="evidence" value="ECO:0007669"/>
    <property type="project" value="InterPro"/>
</dbReference>
<proteinExistence type="predicted"/>